<dbReference type="PROSITE" id="PS50850">
    <property type="entry name" value="MFS"/>
    <property type="match status" value="1"/>
</dbReference>
<dbReference type="PANTHER" id="PTHR23502:SF59">
    <property type="entry name" value="MULTIDRUG TRANSPORTER, PUTATIVE (AFU_ORTHOLOGUE AFUA_1G10370)-RELATED"/>
    <property type="match status" value="1"/>
</dbReference>
<dbReference type="AlphaFoldDB" id="A0A2T3B800"/>
<feature type="domain" description="Major facilitator superfamily (MFS) profile" evidence="7">
    <location>
        <begin position="50"/>
        <end position="485"/>
    </location>
</feature>
<dbReference type="CDD" id="cd17323">
    <property type="entry name" value="MFS_Tpo1_MDR_like"/>
    <property type="match status" value="1"/>
</dbReference>
<dbReference type="InterPro" id="IPR036259">
    <property type="entry name" value="MFS_trans_sf"/>
</dbReference>
<dbReference type="Proteomes" id="UP000241818">
    <property type="component" value="Unassembled WGS sequence"/>
</dbReference>
<dbReference type="FunFam" id="1.20.1250.20:FF:000011">
    <property type="entry name" value="MFS multidrug transporter, putative"/>
    <property type="match status" value="1"/>
</dbReference>
<feature type="transmembrane region" description="Helical" evidence="6">
    <location>
        <begin position="390"/>
        <end position="417"/>
    </location>
</feature>
<feature type="transmembrane region" description="Helical" evidence="6">
    <location>
        <begin position="91"/>
        <end position="111"/>
    </location>
</feature>
<keyword evidence="2 6" id="KW-0812">Transmembrane</keyword>
<comment type="subcellular location">
    <subcellularLocation>
        <location evidence="1">Membrane</location>
        <topology evidence="1">Multi-pass membrane protein</topology>
    </subcellularLocation>
</comment>
<feature type="compositionally biased region" description="Low complexity" evidence="5">
    <location>
        <begin position="11"/>
        <end position="23"/>
    </location>
</feature>
<evidence type="ECO:0000256" key="3">
    <source>
        <dbReference type="ARBA" id="ARBA00022989"/>
    </source>
</evidence>
<dbReference type="SUPFAM" id="SSF103473">
    <property type="entry name" value="MFS general substrate transporter"/>
    <property type="match status" value="1"/>
</dbReference>
<organism evidence="8 9">
    <name type="scientific">Amorphotheca resinae ATCC 22711</name>
    <dbReference type="NCBI Taxonomy" id="857342"/>
    <lineage>
        <taxon>Eukaryota</taxon>
        <taxon>Fungi</taxon>
        <taxon>Dikarya</taxon>
        <taxon>Ascomycota</taxon>
        <taxon>Pezizomycotina</taxon>
        <taxon>Leotiomycetes</taxon>
        <taxon>Helotiales</taxon>
        <taxon>Amorphothecaceae</taxon>
        <taxon>Amorphotheca</taxon>
    </lineage>
</organism>
<feature type="transmembrane region" description="Helical" evidence="6">
    <location>
        <begin position="286"/>
        <end position="312"/>
    </location>
</feature>
<protein>
    <recommendedName>
        <fullName evidence="7">Major facilitator superfamily (MFS) profile domain-containing protein</fullName>
    </recommendedName>
</protein>
<feature type="transmembrane region" description="Helical" evidence="6">
    <location>
        <begin position="146"/>
        <end position="169"/>
    </location>
</feature>
<evidence type="ECO:0000313" key="9">
    <source>
        <dbReference type="Proteomes" id="UP000241818"/>
    </source>
</evidence>
<dbReference type="RefSeq" id="XP_024723008.1">
    <property type="nucleotide sequence ID" value="XM_024868640.1"/>
</dbReference>
<dbReference type="Pfam" id="PF07690">
    <property type="entry name" value="MFS_1"/>
    <property type="match status" value="1"/>
</dbReference>
<feature type="transmembrane region" description="Helical" evidence="6">
    <location>
        <begin position="123"/>
        <end position="140"/>
    </location>
</feature>
<dbReference type="STRING" id="857342.A0A2T3B800"/>
<dbReference type="GeneID" id="36576721"/>
<feature type="transmembrane region" description="Helical" evidence="6">
    <location>
        <begin position="365"/>
        <end position="384"/>
    </location>
</feature>
<dbReference type="GO" id="GO:0022857">
    <property type="term" value="F:transmembrane transporter activity"/>
    <property type="evidence" value="ECO:0007669"/>
    <property type="project" value="InterPro"/>
</dbReference>
<feature type="transmembrane region" description="Helical" evidence="6">
    <location>
        <begin position="181"/>
        <end position="206"/>
    </location>
</feature>
<proteinExistence type="predicted"/>
<keyword evidence="9" id="KW-1185">Reference proteome</keyword>
<evidence type="ECO:0000256" key="4">
    <source>
        <dbReference type="ARBA" id="ARBA00023136"/>
    </source>
</evidence>
<feature type="region of interest" description="Disordered" evidence="5">
    <location>
        <begin position="1"/>
        <end position="29"/>
    </location>
</feature>
<evidence type="ECO:0000256" key="5">
    <source>
        <dbReference type="SAM" id="MobiDB-lite"/>
    </source>
</evidence>
<dbReference type="InterPro" id="IPR020846">
    <property type="entry name" value="MFS_dom"/>
</dbReference>
<dbReference type="GO" id="GO:0005886">
    <property type="term" value="C:plasma membrane"/>
    <property type="evidence" value="ECO:0007669"/>
    <property type="project" value="TreeGrafter"/>
</dbReference>
<reference evidence="8 9" key="1">
    <citation type="journal article" date="2018" name="New Phytol.">
        <title>Comparative genomics and transcriptomics depict ericoid mycorrhizal fungi as versatile saprotrophs and plant mutualists.</title>
        <authorList>
            <person name="Martino E."/>
            <person name="Morin E."/>
            <person name="Grelet G.A."/>
            <person name="Kuo A."/>
            <person name="Kohler A."/>
            <person name="Daghino S."/>
            <person name="Barry K.W."/>
            <person name="Cichocki N."/>
            <person name="Clum A."/>
            <person name="Dockter R.B."/>
            <person name="Hainaut M."/>
            <person name="Kuo R.C."/>
            <person name="LaButti K."/>
            <person name="Lindahl B.D."/>
            <person name="Lindquist E.A."/>
            <person name="Lipzen A."/>
            <person name="Khouja H.R."/>
            <person name="Magnuson J."/>
            <person name="Murat C."/>
            <person name="Ohm R.A."/>
            <person name="Singer S.W."/>
            <person name="Spatafora J.W."/>
            <person name="Wang M."/>
            <person name="Veneault-Fourrey C."/>
            <person name="Henrissat B."/>
            <person name="Grigoriev I.V."/>
            <person name="Martin F.M."/>
            <person name="Perotto S."/>
        </authorList>
    </citation>
    <scope>NUCLEOTIDE SEQUENCE [LARGE SCALE GENOMIC DNA]</scope>
    <source>
        <strain evidence="8 9">ATCC 22711</strain>
    </source>
</reference>
<sequence>MSNEGRESALPEKSSSELPSSSAVQIDSTSSDIVNFSNSEDPSNPINWPLSKKLVTSGLYSLTSLGSVWASTAYSSANSKIADEFHVSSEVALIGTSLLLLGWGFGPLLWAPLSEIYGRKWPVMVPFFVSMAMSFGTASAKDIQTILITRFFTGFFGAAPITCTGGVFVDIWDASQRGNAIVGYTLAVCGGPAIAPVVGGAIIYAGASWRWTEYTTGILQASVLLLDLIFIQESYVPTLLVKKARKLRQTTGNWALHAEWEETDISIKELAIKFGLRPLQMLMTPICLSVTIYASFIYGVFYASLASFPIIFQGSRGWNDLIGSLPFLAVLIGIILGAVLSAFNQKYYNNAYTANGYKPVPEARLPPMMIASVVLAGGLFIIGWTSSQQIPWIATIIGVCMMGFGYYTIFTSALNYLIDTFQRWGASAVAANTFFRSVLAAVFPLIVPPMYHRLGDGWAFSVFAIFAVLNIPIPFVFWFYGQRLRAIDKYSSNMG</sequence>
<dbReference type="InParanoid" id="A0A2T3B800"/>
<dbReference type="Gene3D" id="1.20.1250.20">
    <property type="entry name" value="MFS general substrate transporter like domains"/>
    <property type="match status" value="1"/>
</dbReference>
<evidence type="ECO:0000256" key="6">
    <source>
        <dbReference type="SAM" id="Phobius"/>
    </source>
</evidence>
<evidence type="ECO:0000256" key="2">
    <source>
        <dbReference type="ARBA" id="ARBA00022692"/>
    </source>
</evidence>
<keyword evidence="3 6" id="KW-1133">Transmembrane helix</keyword>
<evidence type="ECO:0000256" key="1">
    <source>
        <dbReference type="ARBA" id="ARBA00004141"/>
    </source>
</evidence>
<dbReference type="PANTHER" id="PTHR23502">
    <property type="entry name" value="MAJOR FACILITATOR SUPERFAMILY"/>
    <property type="match status" value="1"/>
</dbReference>
<feature type="transmembrane region" description="Helical" evidence="6">
    <location>
        <begin position="458"/>
        <end position="480"/>
    </location>
</feature>
<keyword evidence="4 6" id="KW-0472">Membrane</keyword>
<dbReference type="OrthoDB" id="9986881at2759"/>
<feature type="transmembrane region" description="Helical" evidence="6">
    <location>
        <begin position="424"/>
        <end position="446"/>
    </location>
</feature>
<feature type="compositionally biased region" description="Basic and acidic residues" evidence="5">
    <location>
        <begin position="1"/>
        <end position="10"/>
    </location>
</feature>
<dbReference type="InterPro" id="IPR011701">
    <property type="entry name" value="MFS"/>
</dbReference>
<dbReference type="EMBL" id="KZ679008">
    <property type="protein sequence ID" value="PSS22962.1"/>
    <property type="molecule type" value="Genomic_DNA"/>
</dbReference>
<accession>A0A2T3B800</accession>
<name>A0A2T3B800_AMORE</name>
<gene>
    <name evidence="8" type="ORF">M430DRAFT_56822</name>
</gene>
<feature type="transmembrane region" description="Helical" evidence="6">
    <location>
        <begin position="324"/>
        <end position="344"/>
    </location>
</feature>
<evidence type="ECO:0000313" key="8">
    <source>
        <dbReference type="EMBL" id="PSS22962.1"/>
    </source>
</evidence>
<evidence type="ECO:0000259" key="7">
    <source>
        <dbReference type="PROSITE" id="PS50850"/>
    </source>
</evidence>